<sequence length="197" mass="22730">MIWYEDEIRLLEKKTQLQPPPARQVVFYGSSTIRLWTTLADDFPPYKPLNLGFGGSTLAACAWFFERVVVPANPSSLILYAGDNDLGDGRHPEEVFLFFCAFSDKVQQYFPTIPFTYIAVKASPARWNIANNIRRTNDLIREKTAAFSNYRYVDMFTPMLNDAGLPRRELFEADGLHLNPKGYQLWRDVLTQHPQIF</sequence>
<dbReference type="RefSeq" id="WP_345263905.1">
    <property type="nucleotide sequence ID" value="NZ_BAABHB010000001.1"/>
</dbReference>
<dbReference type="CDD" id="cd04502">
    <property type="entry name" value="SGNH_hydrolase_like_7"/>
    <property type="match status" value="1"/>
</dbReference>
<dbReference type="Pfam" id="PF13472">
    <property type="entry name" value="Lipase_GDSL_2"/>
    <property type="match status" value="1"/>
</dbReference>
<dbReference type="EMBL" id="BAABHB010000001">
    <property type="protein sequence ID" value="GAA4397277.1"/>
    <property type="molecule type" value="Genomic_DNA"/>
</dbReference>
<dbReference type="InterPro" id="IPR036514">
    <property type="entry name" value="SGNH_hydro_sf"/>
</dbReference>
<dbReference type="SUPFAM" id="SSF52266">
    <property type="entry name" value="SGNH hydrolase"/>
    <property type="match status" value="1"/>
</dbReference>
<dbReference type="InterPro" id="IPR013830">
    <property type="entry name" value="SGNH_hydro"/>
</dbReference>
<reference evidence="3" key="1">
    <citation type="journal article" date="2019" name="Int. J. Syst. Evol. Microbiol.">
        <title>The Global Catalogue of Microorganisms (GCM) 10K type strain sequencing project: providing services to taxonomists for standard genome sequencing and annotation.</title>
        <authorList>
            <consortium name="The Broad Institute Genomics Platform"/>
            <consortium name="The Broad Institute Genome Sequencing Center for Infectious Disease"/>
            <person name="Wu L."/>
            <person name="Ma J."/>
        </authorList>
    </citation>
    <scope>NUCLEOTIDE SEQUENCE [LARGE SCALE GENOMIC DNA]</scope>
    <source>
        <strain evidence="3">JCM 17925</strain>
    </source>
</reference>
<evidence type="ECO:0000313" key="3">
    <source>
        <dbReference type="Proteomes" id="UP001500936"/>
    </source>
</evidence>
<accession>A0ABP8JWQ3</accession>
<evidence type="ECO:0000313" key="2">
    <source>
        <dbReference type="EMBL" id="GAA4397277.1"/>
    </source>
</evidence>
<evidence type="ECO:0000259" key="1">
    <source>
        <dbReference type="Pfam" id="PF13472"/>
    </source>
</evidence>
<feature type="domain" description="SGNH hydrolase-type esterase" evidence="1">
    <location>
        <begin position="37"/>
        <end position="185"/>
    </location>
</feature>
<proteinExistence type="predicted"/>
<dbReference type="Proteomes" id="UP001500936">
    <property type="component" value="Unassembled WGS sequence"/>
</dbReference>
<comment type="caution">
    <text evidence="2">The sequence shown here is derived from an EMBL/GenBank/DDBJ whole genome shotgun (WGS) entry which is preliminary data.</text>
</comment>
<keyword evidence="3" id="KW-1185">Reference proteome</keyword>
<dbReference type="GO" id="GO:0016787">
    <property type="term" value="F:hydrolase activity"/>
    <property type="evidence" value="ECO:0007669"/>
    <property type="project" value="UniProtKB-KW"/>
</dbReference>
<protein>
    <submittedName>
        <fullName evidence="2">SGNH/GDSL hydrolase family protein</fullName>
    </submittedName>
</protein>
<name>A0ABP8JWQ3_9BACT</name>
<gene>
    <name evidence="2" type="ORF">GCM10023187_06500</name>
</gene>
<keyword evidence="2" id="KW-0378">Hydrolase</keyword>
<dbReference type="Gene3D" id="3.40.50.1110">
    <property type="entry name" value="SGNH hydrolase"/>
    <property type="match status" value="1"/>
</dbReference>
<organism evidence="2 3">
    <name type="scientific">Nibrella viscosa</name>
    <dbReference type="NCBI Taxonomy" id="1084524"/>
    <lineage>
        <taxon>Bacteria</taxon>
        <taxon>Pseudomonadati</taxon>
        <taxon>Bacteroidota</taxon>
        <taxon>Cytophagia</taxon>
        <taxon>Cytophagales</taxon>
        <taxon>Spirosomataceae</taxon>
        <taxon>Nibrella</taxon>
    </lineage>
</organism>